<dbReference type="AlphaFoldDB" id="L1LA02"/>
<dbReference type="eggNOG" id="KOG1150">
    <property type="taxonomic scope" value="Eukaryota"/>
</dbReference>
<dbReference type="GO" id="GO:0005634">
    <property type="term" value="C:nucleus"/>
    <property type="evidence" value="ECO:0007669"/>
    <property type="project" value="TreeGrafter"/>
</dbReference>
<feature type="region of interest" description="Disordered" evidence="1">
    <location>
        <begin position="280"/>
        <end position="304"/>
    </location>
</feature>
<dbReference type="PANTHER" id="PTHR15606">
    <property type="entry name" value="DNAJ HOMOLOG SUBFAMILY C MEMBER 8/LIPOPOLYSACCHARIDE SPECIFIC RESPONSE-7-RELATED"/>
    <property type="match status" value="1"/>
</dbReference>
<name>L1LA02_THEEQ</name>
<comment type="caution">
    <text evidence="3">The sequence shown here is derived from an EMBL/GenBank/DDBJ whole genome shotgun (WGS) entry which is preliminary data.</text>
</comment>
<dbReference type="PROSITE" id="PS50076">
    <property type="entry name" value="DNAJ_2"/>
    <property type="match status" value="1"/>
</dbReference>
<protein>
    <submittedName>
        <fullName evidence="3">DnaJ domain containing protein</fullName>
    </submittedName>
</protein>
<dbReference type="PANTHER" id="PTHR15606:SF4">
    <property type="entry name" value="DNAJ HOMOLOG SUBFAMILY C MEMBER 8"/>
    <property type="match status" value="1"/>
</dbReference>
<feature type="region of interest" description="Disordered" evidence="1">
    <location>
        <begin position="1"/>
        <end position="46"/>
    </location>
</feature>
<dbReference type="InterPro" id="IPR036869">
    <property type="entry name" value="J_dom_sf"/>
</dbReference>
<dbReference type="STRING" id="1537102.L1LA02"/>
<proteinExistence type="predicted"/>
<feature type="compositionally biased region" description="Polar residues" evidence="1">
    <location>
        <begin position="287"/>
        <end position="297"/>
    </location>
</feature>
<dbReference type="PRINTS" id="PR00625">
    <property type="entry name" value="JDOMAIN"/>
</dbReference>
<organism evidence="3 4">
    <name type="scientific">Theileria equi strain WA</name>
    <dbReference type="NCBI Taxonomy" id="1537102"/>
    <lineage>
        <taxon>Eukaryota</taxon>
        <taxon>Sar</taxon>
        <taxon>Alveolata</taxon>
        <taxon>Apicomplexa</taxon>
        <taxon>Aconoidasida</taxon>
        <taxon>Piroplasmida</taxon>
        <taxon>Theileriidae</taxon>
        <taxon>Theileria</taxon>
    </lineage>
</organism>
<dbReference type="RefSeq" id="XP_004831482.1">
    <property type="nucleotide sequence ID" value="XM_004831425.1"/>
</dbReference>
<sequence>MEAASDEKEQKGDEKEVNDGVESVKDEENEAKNDKTAESAEKPEEKDEILSLFFSEIESIGKVQSDDTNIKFNAKELCLRLTSRTFSSPFQVLQLKHDATEEEIKQRYRKMSLLIHPDKFKHENARQAFQVLTDAYNEIQKEDTRDKYKAVYGHAKAVVYKRHKLKLNSTHLDLIASGLLDSDLQKIDHEIQAECEKMLKRQTERREYAEKCIQANIDFEKQMAAEQIELEKQKLNEQVEWDKTRDLRVNSWRSFQSKVDSKEFKLGAFKGIETKREARNELDLESQKNSIAASKTSRQNKKKKILEEHVAYRSNWR</sequence>
<dbReference type="SMART" id="SM00271">
    <property type="entry name" value="DnaJ"/>
    <property type="match status" value="1"/>
</dbReference>
<dbReference type="VEuPathDB" id="PiroplasmaDB:BEWA_017090"/>
<dbReference type="Gene3D" id="1.10.287.110">
    <property type="entry name" value="DnaJ domain"/>
    <property type="match status" value="1"/>
</dbReference>
<dbReference type="Pfam" id="PF00226">
    <property type="entry name" value="DnaJ"/>
    <property type="match status" value="1"/>
</dbReference>
<accession>L1LA02</accession>
<dbReference type="SUPFAM" id="SSF46565">
    <property type="entry name" value="Chaperone J-domain"/>
    <property type="match status" value="1"/>
</dbReference>
<keyword evidence="4" id="KW-1185">Reference proteome</keyword>
<evidence type="ECO:0000256" key="1">
    <source>
        <dbReference type="SAM" id="MobiDB-lite"/>
    </source>
</evidence>
<gene>
    <name evidence="3" type="ORF">BEWA_017090</name>
</gene>
<dbReference type="Proteomes" id="UP000031512">
    <property type="component" value="Unassembled WGS sequence"/>
</dbReference>
<evidence type="ECO:0000313" key="3">
    <source>
        <dbReference type="EMBL" id="EKX72030.1"/>
    </source>
</evidence>
<dbReference type="OrthoDB" id="10250354at2759"/>
<dbReference type="InterPro" id="IPR042858">
    <property type="entry name" value="DNAJC8"/>
</dbReference>
<feature type="domain" description="J" evidence="2">
    <location>
        <begin position="88"/>
        <end position="152"/>
    </location>
</feature>
<dbReference type="CDD" id="cd06257">
    <property type="entry name" value="DnaJ"/>
    <property type="match status" value="1"/>
</dbReference>
<dbReference type="KEGG" id="beq:BEWA_017090"/>
<dbReference type="GeneID" id="15804915"/>
<evidence type="ECO:0000313" key="4">
    <source>
        <dbReference type="Proteomes" id="UP000031512"/>
    </source>
</evidence>
<reference evidence="3 4" key="1">
    <citation type="journal article" date="2012" name="BMC Genomics">
        <title>Comparative genomic analysis and phylogenetic position of Theileria equi.</title>
        <authorList>
            <person name="Kappmeyer L.S."/>
            <person name="Thiagarajan M."/>
            <person name="Herndon D.R."/>
            <person name="Ramsay J.D."/>
            <person name="Caler E."/>
            <person name="Djikeng A."/>
            <person name="Gillespie J.J."/>
            <person name="Lau A.O."/>
            <person name="Roalson E.H."/>
            <person name="Silva J.C."/>
            <person name="Silva M.G."/>
            <person name="Suarez C.E."/>
            <person name="Ueti M.W."/>
            <person name="Nene V.M."/>
            <person name="Mealey R.H."/>
            <person name="Knowles D.P."/>
            <person name="Brayton K.A."/>
        </authorList>
    </citation>
    <scope>NUCLEOTIDE SEQUENCE [LARGE SCALE GENOMIC DNA]</scope>
    <source>
        <strain evidence="3 4">WA</strain>
    </source>
</reference>
<dbReference type="InterPro" id="IPR001623">
    <property type="entry name" value="DnaJ_domain"/>
</dbReference>
<dbReference type="EMBL" id="ACOU01000008">
    <property type="protein sequence ID" value="EKX72030.1"/>
    <property type="molecule type" value="Genomic_DNA"/>
</dbReference>
<evidence type="ECO:0000259" key="2">
    <source>
        <dbReference type="PROSITE" id="PS50076"/>
    </source>
</evidence>